<evidence type="ECO:0000256" key="6">
    <source>
        <dbReference type="ARBA" id="ARBA00022790"/>
    </source>
</evidence>
<accession>A0A6A4GIQ1</accession>
<dbReference type="AlphaFoldDB" id="A0A6A4GIQ1"/>
<protein>
    <recommendedName>
        <fullName evidence="3">COP9 signalosome complex subunit 5</fullName>
    </recommendedName>
</protein>
<dbReference type="OrthoDB" id="605656at2759"/>
<evidence type="ECO:0000256" key="1">
    <source>
        <dbReference type="ARBA" id="ARBA00006008"/>
    </source>
</evidence>
<dbReference type="CDD" id="cd08069">
    <property type="entry name" value="MPN_RPN11_CSN5"/>
    <property type="match status" value="1"/>
</dbReference>
<keyword evidence="7" id="KW-0378">Hydrolase</keyword>
<evidence type="ECO:0000256" key="9">
    <source>
        <dbReference type="ARBA" id="ARBA00023049"/>
    </source>
</evidence>
<evidence type="ECO:0000256" key="7">
    <source>
        <dbReference type="ARBA" id="ARBA00022801"/>
    </source>
</evidence>
<evidence type="ECO:0000259" key="12">
    <source>
        <dbReference type="PROSITE" id="PS50249"/>
    </source>
</evidence>
<reference evidence="14" key="1">
    <citation type="journal article" date="2019" name="Environ. Microbiol.">
        <title>Fungal ecological strategies reflected in gene transcription - a case study of two litter decomposers.</title>
        <authorList>
            <person name="Barbi F."/>
            <person name="Kohler A."/>
            <person name="Barry K."/>
            <person name="Baskaran P."/>
            <person name="Daum C."/>
            <person name="Fauchery L."/>
            <person name="Ihrmark K."/>
            <person name="Kuo A."/>
            <person name="LaButti K."/>
            <person name="Lipzen A."/>
            <person name="Morin E."/>
            <person name="Grigoriev I.V."/>
            <person name="Henrissat B."/>
            <person name="Lindahl B."/>
            <person name="Martin F."/>
        </authorList>
    </citation>
    <scope>NUCLEOTIDE SEQUENCE</scope>
    <source>
        <strain evidence="14">JB14</strain>
    </source>
</reference>
<dbReference type="EMBL" id="ML770102">
    <property type="protein sequence ID" value="KAE9384647.1"/>
    <property type="molecule type" value="Genomic_DNA"/>
</dbReference>
<dbReference type="EMBL" id="ML770008">
    <property type="protein sequence ID" value="KAE9385270.1"/>
    <property type="molecule type" value="Genomic_DNA"/>
</dbReference>
<evidence type="ECO:0000256" key="4">
    <source>
        <dbReference type="ARBA" id="ARBA00022670"/>
    </source>
</evidence>
<dbReference type="InterPro" id="IPR000555">
    <property type="entry name" value="JAMM/MPN+_dom"/>
</dbReference>
<keyword evidence="8" id="KW-0862">Zinc</keyword>
<feature type="domain" description="MPN" evidence="12">
    <location>
        <begin position="51"/>
        <end position="189"/>
    </location>
</feature>
<dbReference type="GO" id="GO:0008237">
    <property type="term" value="F:metallopeptidase activity"/>
    <property type="evidence" value="ECO:0007669"/>
    <property type="project" value="UniProtKB-KW"/>
</dbReference>
<dbReference type="GO" id="GO:0008180">
    <property type="term" value="C:COP9 signalosome"/>
    <property type="evidence" value="ECO:0007669"/>
    <property type="project" value="UniProtKB-KW"/>
</dbReference>
<evidence type="ECO:0000256" key="11">
    <source>
        <dbReference type="SAM" id="MobiDB-lite"/>
    </source>
</evidence>
<dbReference type="GO" id="GO:0006508">
    <property type="term" value="P:proteolysis"/>
    <property type="evidence" value="ECO:0007669"/>
    <property type="project" value="UniProtKB-KW"/>
</dbReference>
<sequence length="358" mass="39593">MSKTALKTFSIENNIVELSPQDDIYKFDAEADRKINRESPWSKDPHYFKSCKISAVALIKMVMHARSGVPYEIMGMLQGKVVGTSLVILDSFALPVQGTETRVNAGAEATEYMVAYFQGSQSGAGRPENLVGWYHSHPGYGCWLSGIDVSTQMNNQKHTDPFVAVVVDPNRTMTAGKVDIGAFRTYPENYTPPNAASSEYQSIPLSKIEDFGVHANQYYPLEVEIFKSSLETQLLDLLWNKYWVNTLSQSPLISNRAYAVSQLADLNLKLSKVQTSVGSTKASLPPTKDQKDGKQKEKEDTKKKENELAKSVKDSTKIAAEAQHGLIAQVIKDVIFSIRPGSEQQADTSKIVESMNIG</sequence>
<keyword evidence="15" id="KW-1185">Reference proteome</keyword>
<comment type="similarity">
    <text evidence="1">Belongs to the peptidase M67A family. CSN5 subfamily.</text>
</comment>
<dbReference type="Pfam" id="PF18323">
    <property type="entry name" value="CSN5_C"/>
    <property type="match status" value="1"/>
</dbReference>
<evidence type="ECO:0000313" key="14">
    <source>
        <dbReference type="EMBL" id="KAE9385270.1"/>
    </source>
</evidence>
<evidence type="ECO:0000256" key="5">
    <source>
        <dbReference type="ARBA" id="ARBA00022723"/>
    </source>
</evidence>
<evidence type="ECO:0000256" key="8">
    <source>
        <dbReference type="ARBA" id="ARBA00022833"/>
    </source>
</evidence>
<dbReference type="GO" id="GO:0046872">
    <property type="term" value="F:metal ion binding"/>
    <property type="evidence" value="ECO:0007669"/>
    <property type="project" value="UniProtKB-KW"/>
</dbReference>
<feature type="region of interest" description="Disordered" evidence="11">
    <location>
        <begin position="277"/>
        <end position="309"/>
    </location>
</feature>
<dbReference type="Pfam" id="PF01398">
    <property type="entry name" value="JAB"/>
    <property type="match status" value="1"/>
</dbReference>
<dbReference type="PROSITE" id="PS50249">
    <property type="entry name" value="MPN"/>
    <property type="match status" value="1"/>
</dbReference>
<dbReference type="InterPro" id="IPR037518">
    <property type="entry name" value="MPN"/>
</dbReference>
<dbReference type="SUPFAM" id="SSF102712">
    <property type="entry name" value="JAB1/MPN domain"/>
    <property type="match status" value="1"/>
</dbReference>
<comment type="subunit">
    <text evidence="2">Component of the COP9 signalosome (CSN) complex.</text>
</comment>
<evidence type="ECO:0000313" key="15">
    <source>
        <dbReference type="Proteomes" id="UP000799118"/>
    </source>
</evidence>
<dbReference type="FunFam" id="3.40.140.10:FF:000003">
    <property type="entry name" value="COP9 signalosome complex subunit 5"/>
    <property type="match status" value="1"/>
</dbReference>
<dbReference type="Proteomes" id="UP000799118">
    <property type="component" value="Unassembled WGS sequence"/>
</dbReference>
<proteinExistence type="inferred from homology"/>
<dbReference type="InterPro" id="IPR050242">
    <property type="entry name" value="JAMM_MPN+_peptidase_M67A"/>
</dbReference>
<name>A0A6A4GIQ1_9AGAR</name>
<dbReference type="InterPro" id="IPR040961">
    <property type="entry name" value="CSN5_C"/>
</dbReference>
<keyword evidence="9" id="KW-0482">Metalloprotease</keyword>
<evidence type="ECO:0000256" key="10">
    <source>
        <dbReference type="ARBA" id="ARBA00058010"/>
    </source>
</evidence>
<dbReference type="GO" id="GO:0000338">
    <property type="term" value="P:protein deneddylation"/>
    <property type="evidence" value="ECO:0007669"/>
    <property type="project" value="UniProtKB-ARBA"/>
</dbReference>
<feature type="compositionally biased region" description="Basic and acidic residues" evidence="11">
    <location>
        <begin position="288"/>
        <end position="309"/>
    </location>
</feature>
<dbReference type="Gene3D" id="3.40.140.10">
    <property type="entry name" value="Cytidine Deaminase, domain 2"/>
    <property type="match status" value="1"/>
</dbReference>
<evidence type="ECO:0000256" key="3">
    <source>
        <dbReference type="ARBA" id="ARBA00014880"/>
    </source>
</evidence>
<keyword evidence="6" id="KW-0736">Signalosome</keyword>
<evidence type="ECO:0000313" key="13">
    <source>
        <dbReference type="EMBL" id="KAE9384647.1"/>
    </source>
</evidence>
<keyword evidence="5" id="KW-0479">Metal-binding</keyword>
<dbReference type="PANTHER" id="PTHR10410">
    <property type="entry name" value="EUKARYOTIC TRANSLATION INITIATION FACTOR 3 -RELATED"/>
    <property type="match status" value="1"/>
</dbReference>
<evidence type="ECO:0000256" key="2">
    <source>
        <dbReference type="ARBA" id="ARBA00011098"/>
    </source>
</evidence>
<organism evidence="14 15">
    <name type="scientific">Gymnopus androsaceus JB14</name>
    <dbReference type="NCBI Taxonomy" id="1447944"/>
    <lineage>
        <taxon>Eukaryota</taxon>
        <taxon>Fungi</taxon>
        <taxon>Dikarya</taxon>
        <taxon>Basidiomycota</taxon>
        <taxon>Agaricomycotina</taxon>
        <taxon>Agaricomycetes</taxon>
        <taxon>Agaricomycetidae</taxon>
        <taxon>Agaricales</taxon>
        <taxon>Marasmiineae</taxon>
        <taxon>Omphalotaceae</taxon>
        <taxon>Gymnopus</taxon>
    </lineage>
</organism>
<keyword evidence="4" id="KW-0645">Protease</keyword>
<comment type="function">
    <text evidence="10">Catalytic Component of the COP9 signalosome (CSN) complex that acts as an regulator of the ubiquitin (Ubl) conjugation pathway by mediating the deneddylation of the cullin subunit of SCF-type E3 ubiquitin-protein ligase complexes.</text>
</comment>
<dbReference type="SMART" id="SM00232">
    <property type="entry name" value="JAB_MPN"/>
    <property type="match status" value="1"/>
</dbReference>
<gene>
    <name evidence="13" type="ORF">BT96DRAFT_1026831</name>
    <name evidence="14" type="ORF">BT96DRAFT_928893</name>
</gene>